<dbReference type="GO" id="GO:0046872">
    <property type="term" value="F:metal ion binding"/>
    <property type="evidence" value="ECO:0007669"/>
    <property type="project" value="UniProtKB-KW"/>
</dbReference>
<evidence type="ECO:0000313" key="6">
    <source>
        <dbReference type="Proteomes" id="UP000617426"/>
    </source>
</evidence>
<keyword evidence="6" id="KW-1185">Reference proteome</keyword>
<dbReference type="PANTHER" id="PTHR42783:SF3">
    <property type="entry name" value="GLUTAMATE SYNTHASE [NADPH] SMALL CHAIN-RELATED"/>
    <property type="match status" value="1"/>
</dbReference>
<protein>
    <submittedName>
        <fullName evidence="5">2-oxoacid:acceptor oxidoreductase delta subunit (Pyruvate/2-ketoisovalerate family)</fullName>
    </submittedName>
</protein>
<reference evidence="5" key="1">
    <citation type="submission" date="2020-08" db="EMBL/GenBank/DDBJ databases">
        <title>Sequencing the genomes of 1000 actinobacteria strains.</title>
        <authorList>
            <person name="Klenk H.-P."/>
        </authorList>
    </citation>
    <scope>NUCLEOTIDE SEQUENCE</scope>
    <source>
        <strain evidence="5">DSM 10695</strain>
    </source>
</reference>
<dbReference type="Pfam" id="PF07992">
    <property type="entry name" value="Pyr_redox_2"/>
    <property type="match status" value="1"/>
</dbReference>
<dbReference type="InterPro" id="IPR009051">
    <property type="entry name" value="Helical_ferredxn"/>
</dbReference>
<evidence type="ECO:0000259" key="4">
    <source>
        <dbReference type="PROSITE" id="PS51379"/>
    </source>
</evidence>
<dbReference type="EMBL" id="JACHMK010000001">
    <property type="protein sequence ID" value="MBB6333505.1"/>
    <property type="molecule type" value="Genomic_DNA"/>
</dbReference>
<feature type="domain" description="4Fe-4S ferredoxin-type" evidence="4">
    <location>
        <begin position="480"/>
        <end position="509"/>
    </location>
</feature>
<dbReference type="Gene3D" id="3.50.50.60">
    <property type="entry name" value="FAD/NAD(P)-binding domain"/>
    <property type="match status" value="2"/>
</dbReference>
<evidence type="ECO:0000313" key="5">
    <source>
        <dbReference type="EMBL" id="MBB6333505.1"/>
    </source>
</evidence>
<keyword evidence="2" id="KW-0408">Iron</keyword>
<dbReference type="InterPro" id="IPR036188">
    <property type="entry name" value="FAD/NAD-bd_sf"/>
</dbReference>
<name>A0A923E3H7_9ACTO</name>
<dbReference type="Pfam" id="PF14691">
    <property type="entry name" value="Fer4_20"/>
    <property type="match status" value="1"/>
</dbReference>
<dbReference type="InterPro" id="IPR023753">
    <property type="entry name" value="FAD/NAD-binding_dom"/>
</dbReference>
<gene>
    <name evidence="5" type="ORF">HD592_000070</name>
</gene>
<dbReference type="Gene3D" id="3.30.70.20">
    <property type="match status" value="1"/>
</dbReference>
<dbReference type="SUPFAM" id="SSF46548">
    <property type="entry name" value="alpha-helical ferredoxin"/>
    <property type="match status" value="2"/>
</dbReference>
<dbReference type="PROSITE" id="PS51379">
    <property type="entry name" value="4FE4S_FER_2"/>
    <property type="match status" value="2"/>
</dbReference>
<keyword evidence="1" id="KW-0479">Metal-binding</keyword>
<dbReference type="GO" id="GO:0051536">
    <property type="term" value="F:iron-sulfur cluster binding"/>
    <property type="evidence" value="ECO:0007669"/>
    <property type="project" value="UniProtKB-KW"/>
</dbReference>
<dbReference type="PROSITE" id="PS00198">
    <property type="entry name" value="4FE4S_FER_1"/>
    <property type="match status" value="1"/>
</dbReference>
<evidence type="ECO:0000256" key="3">
    <source>
        <dbReference type="ARBA" id="ARBA00023014"/>
    </source>
</evidence>
<dbReference type="GO" id="GO:0016491">
    <property type="term" value="F:oxidoreductase activity"/>
    <property type="evidence" value="ECO:0007669"/>
    <property type="project" value="InterPro"/>
</dbReference>
<dbReference type="PRINTS" id="PR00469">
    <property type="entry name" value="PNDRDTASEII"/>
</dbReference>
<organism evidence="5 6">
    <name type="scientific">Schaalia hyovaginalis</name>
    <dbReference type="NCBI Taxonomy" id="29316"/>
    <lineage>
        <taxon>Bacteria</taxon>
        <taxon>Bacillati</taxon>
        <taxon>Actinomycetota</taxon>
        <taxon>Actinomycetes</taxon>
        <taxon>Actinomycetales</taxon>
        <taxon>Actinomycetaceae</taxon>
        <taxon>Schaalia</taxon>
    </lineage>
</organism>
<dbReference type="InterPro" id="IPR017896">
    <property type="entry name" value="4Fe4S_Fe-S-bd"/>
</dbReference>
<evidence type="ECO:0000256" key="1">
    <source>
        <dbReference type="ARBA" id="ARBA00022723"/>
    </source>
</evidence>
<dbReference type="NCBIfam" id="NF009410">
    <property type="entry name" value="PRK12771.1"/>
    <property type="match status" value="1"/>
</dbReference>
<sequence>MTIEKQPFAITLNVGSSLANETGSWRTERPIYVDLLPPCNAACPAGENIQQWLYRAEEGDYRAAWAEIMRNNPMPATMGRVCYHPCQSACNRVQVDEAVGINAIERFLGDKAIEQGWTVPVTAPDSGKSVLVVGAGPSGLSAAYHLRLAGHRVHIKEAGPMAGGMMRFGIPAYRLPRGVLDAEIRRILDMGVSIEYGAKVESIEDEVGHWDAIFLAVGAHIGRRAYIPAGESARIMDAVSLLQDVEVGEKPMLGRRVVVYGGGNTAIDVARTARRLGASEAIIVYRRTRDRMPAHDSEVAEAEEEGIMMRWLSTIKHVDGETMTIEKMELDESGFPQPTGEFEELGADSLIMALGQESDLSLIENAEGITIEDGVVTVSDQMMTGIEGVFAGGDMVPSERTATVAIGHGKKASRYIDAYLRGTAYSPAPKHADAEFSRMTPWYYADAPHQVRAKLEGARRASTFDEVVQGLDEESALFEARRCMSCGNCFGCDNCFGVCPDNAITKIRPGEYEFKYDYCKGCGVCAQECPCGAISMVPEQV</sequence>
<dbReference type="Proteomes" id="UP000617426">
    <property type="component" value="Unassembled WGS sequence"/>
</dbReference>
<keyword evidence="3" id="KW-0411">Iron-sulfur</keyword>
<dbReference type="PANTHER" id="PTHR42783">
    <property type="entry name" value="GLUTAMATE SYNTHASE [NADPH] SMALL CHAIN"/>
    <property type="match status" value="1"/>
</dbReference>
<dbReference type="InterPro" id="IPR017900">
    <property type="entry name" value="4Fe4S_Fe_S_CS"/>
</dbReference>
<accession>A0A923E3H7</accession>
<dbReference type="InterPro" id="IPR028261">
    <property type="entry name" value="DPD_II"/>
</dbReference>
<dbReference type="AlphaFoldDB" id="A0A923E3H7"/>
<dbReference type="PRINTS" id="PR00368">
    <property type="entry name" value="FADPNR"/>
</dbReference>
<dbReference type="Pfam" id="PF12838">
    <property type="entry name" value="Fer4_7"/>
    <property type="match status" value="1"/>
</dbReference>
<dbReference type="RefSeq" id="WP_184451219.1">
    <property type="nucleotide sequence ID" value="NZ_JACHMK010000001.1"/>
</dbReference>
<dbReference type="SUPFAM" id="SSF51971">
    <property type="entry name" value="Nucleotide-binding domain"/>
    <property type="match status" value="1"/>
</dbReference>
<comment type="caution">
    <text evidence="5">The sequence shown here is derived from an EMBL/GenBank/DDBJ whole genome shotgun (WGS) entry which is preliminary data.</text>
</comment>
<feature type="domain" description="4Fe-4S ferredoxin-type" evidence="4">
    <location>
        <begin position="510"/>
        <end position="539"/>
    </location>
</feature>
<evidence type="ECO:0000256" key="2">
    <source>
        <dbReference type="ARBA" id="ARBA00023004"/>
    </source>
</evidence>
<proteinExistence type="predicted"/>
<dbReference type="Gene3D" id="1.10.1060.10">
    <property type="entry name" value="Alpha-helical ferredoxin"/>
    <property type="match status" value="1"/>
</dbReference>